<proteinExistence type="inferred from homology"/>
<evidence type="ECO:0000313" key="19">
    <source>
        <dbReference type="Ensembl" id="ENSSORP00005028239.1"/>
    </source>
</evidence>
<evidence type="ECO:0000256" key="15">
    <source>
        <dbReference type="ARBA" id="ARBA00045862"/>
    </source>
</evidence>
<evidence type="ECO:0000256" key="11">
    <source>
        <dbReference type="ARBA" id="ARBA00022989"/>
    </source>
</evidence>
<dbReference type="AlphaFoldDB" id="A0A673AG64"/>
<keyword evidence="9" id="KW-0862">Zinc</keyword>
<comment type="function">
    <text evidence="15">Component of a retrotranslocation channel required for peroxisome organization by mediating export of the PEX5 receptor from peroxisomes to the cytosol, thereby promoting PEX5 recycling. The retrotranslocation channel is composed of PEX2, PEX10 and PEX12; each subunit contributing transmembrane segments that coassemble into an open channel that specifically allows the passage of PEX5 through the peroxisomal membrane. PEX12 also regulates PEX5 recycling by activating the E3 ubiquitin-protein ligase activity of PEX10. When PEX5 recycling is compromised, PEX12 stimulates PEX10-mediated polyubiquitination of PEX5, leading to its subsequent degradation.</text>
</comment>
<reference evidence="19" key="2">
    <citation type="submission" date="2025-08" db="UniProtKB">
        <authorList>
            <consortium name="Ensembl"/>
        </authorList>
    </citation>
    <scope>IDENTIFICATION</scope>
</reference>
<dbReference type="InterPro" id="IPR006845">
    <property type="entry name" value="Pex_N"/>
</dbReference>
<keyword evidence="11" id="KW-1133">Transmembrane helix</keyword>
<keyword evidence="13 16" id="KW-0576">Peroxisome</keyword>
<organism evidence="19 20">
    <name type="scientific">Sphaeramia orbicularis</name>
    <name type="common">orbiculate cardinalfish</name>
    <dbReference type="NCBI Taxonomy" id="375764"/>
    <lineage>
        <taxon>Eukaryota</taxon>
        <taxon>Metazoa</taxon>
        <taxon>Chordata</taxon>
        <taxon>Craniata</taxon>
        <taxon>Vertebrata</taxon>
        <taxon>Euteleostomi</taxon>
        <taxon>Actinopterygii</taxon>
        <taxon>Neopterygii</taxon>
        <taxon>Teleostei</taxon>
        <taxon>Neoteleostei</taxon>
        <taxon>Acanthomorphata</taxon>
        <taxon>Gobiaria</taxon>
        <taxon>Kurtiformes</taxon>
        <taxon>Apogonoidei</taxon>
        <taxon>Apogonidae</taxon>
        <taxon>Apogoninae</taxon>
        <taxon>Sphaeramia</taxon>
    </lineage>
</organism>
<dbReference type="Ensembl" id="ENSSORT00005029042.1">
    <property type="protein sequence ID" value="ENSSORP00005028239.1"/>
    <property type="gene ID" value="ENSSORG00005013506.1"/>
</dbReference>
<dbReference type="Gene3D" id="3.30.40.10">
    <property type="entry name" value="Zinc/RING finger domain, C3HC4 (zinc finger)"/>
    <property type="match status" value="1"/>
</dbReference>
<evidence type="ECO:0000256" key="5">
    <source>
        <dbReference type="ARBA" id="ARBA00022448"/>
    </source>
</evidence>
<dbReference type="SUPFAM" id="SSF57850">
    <property type="entry name" value="RING/U-box"/>
    <property type="match status" value="1"/>
</dbReference>
<evidence type="ECO:0000256" key="17">
    <source>
        <dbReference type="SAM" id="MobiDB-lite"/>
    </source>
</evidence>
<feature type="compositionally biased region" description="Polar residues" evidence="17">
    <location>
        <begin position="289"/>
        <end position="299"/>
    </location>
</feature>
<dbReference type="GeneID" id="115423524"/>
<accession>A0A673AG64</accession>
<keyword evidence="5" id="KW-0813">Transport</keyword>
<evidence type="ECO:0000256" key="14">
    <source>
        <dbReference type="ARBA" id="ARBA00029692"/>
    </source>
</evidence>
<evidence type="ECO:0000256" key="4">
    <source>
        <dbReference type="ARBA" id="ARBA00018980"/>
    </source>
</evidence>
<keyword evidence="6" id="KW-0812">Transmembrane</keyword>
<protein>
    <recommendedName>
        <fullName evidence="4 16">Peroxisome assembly protein 12</fullName>
    </recommendedName>
    <alternativeName>
        <fullName evidence="14 16">Peroxin-12</fullName>
    </alternativeName>
</protein>
<comment type="pathway">
    <text evidence="2">Protein modification; protein ubiquitination.</text>
</comment>
<dbReference type="CTD" id="5193"/>
<keyword evidence="8" id="KW-0863">Zinc-finger</keyword>
<dbReference type="CDD" id="cd16451">
    <property type="entry name" value="mRING_PEX12"/>
    <property type="match status" value="1"/>
</dbReference>
<dbReference type="FunCoup" id="A0A673AG64">
    <property type="interactions" value="976"/>
</dbReference>
<dbReference type="RefSeq" id="XP_029996239.1">
    <property type="nucleotide sequence ID" value="XM_030140379.1"/>
</dbReference>
<dbReference type="Pfam" id="PF04757">
    <property type="entry name" value="Pex2_Pex12"/>
    <property type="match status" value="1"/>
</dbReference>
<evidence type="ECO:0000256" key="1">
    <source>
        <dbReference type="ARBA" id="ARBA00004585"/>
    </source>
</evidence>
<evidence type="ECO:0000256" key="9">
    <source>
        <dbReference type="ARBA" id="ARBA00022833"/>
    </source>
</evidence>
<evidence type="ECO:0000256" key="8">
    <source>
        <dbReference type="ARBA" id="ARBA00022771"/>
    </source>
</evidence>
<evidence type="ECO:0000313" key="20">
    <source>
        <dbReference type="Proteomes" id="UP000472271"/>
    </source>
</evidence>
<reference evidence="19" key="1">
    <citation type="submission" date="2019-06" db="EMBL/GenBank/DDBJ databases">
        <authorList>
            <consortium name="Wellcome Sanger Institute Data Sharing"/>
        </authorList>
    </citation>
    <scope>NUCLEOTIDE SEQUENCE [LARGE SCALE GENOMIC DNA]</scope>
</reference>
<dbReference type="PANTHER" id="PTHR12888">
    <property type="entry name" value="PEROXISOME ASSEMBLY PROTEIN 12 PEROXIN-12"/>
    <property type="match status" value="1"/>
</dbReference>
<keyword evidence="12 16" id="KW-0472">Membrane</keyword>
<dbReference type="InParanoid" id="A0A673AG64"/>
<dbReference type="InterPro" id="IPR017375">
    <property type="entry name" value="PEX12"/>
</dbReference>
<comment type="subcellular location">
    <subcellularLocation>
        <location evidence="1">Peroxisome membrane</location>
        <topology evidence="1">Multi-pass membrane protein</topology>
    </subcellularLocation>
</comment>
<keyword evidence="10" id="KW-0653">Protein transport</keyword>
<dbReference type="OrthoDB" id="107372at2759"/>
<reference evidence="19" key="3">
    <citation type="submission" date="2025-09" db="UniProtKB">
        <authorList>
            <consortium name="Ensembl"/>
        </authorList>
    </citation>
    <scope>IDENTIFICATION</scope>
</reference>
<evidence type="ECO:0000256" key="16">
    <source>
        <dbReference type="PIRNR" id="PIRNR038074"/>
    </source>
</evidence>
<dbReference type="GO" id="GO:0008270">
    <property type="term" value="F:zinc ion binding"/>
    <property type="evidence" value="ECO:0007669"/>
    <property type="project" value="UniProtKB-KW"/>
</dbReference>
<comment type="similarity">
    <text evidence="3 16">Belongs to the pex2/pex10/pex12 family.</text>
</comment>
<gene>
    <name evidence="19" type="primary">pex12</name>
</gene>
<evidence type="ECO:0000256" key="7">
    <source>
        <dbReference type="ARBA" id="ARBA00022723"/>
    </source>
</evidence>
<evidence type="ECO:0000259" key="18">
    <source>
        <dbReference type="Pfam" id="PF04757"/>
    </source>
</evidence>
<dbReference type="InterPro" id="IPR013083">
    <property type="entry name" value="Znf_RING/FYVE/PHD"/>
</dbReference>
<evidence type="ECO:0000256" key="13">
    <source>
        <dbReference type="ARBA" id="ARBA00023140"/>
    </source>
</evidence>
<evidence type="ECO:0000256" key="12">
    <source>
        <dbReference type="ARBA" id="ARBA00023136"/>
    </source>
</evidence>
<name>A0A673AG64_9TELE</name>
<dbReference type="GO" id="GO:0006513">
    <property type="term" value="P:protein monoubiquitination"/>
    <property type="evidence" value="ECO:0007669"/>
    <property type="project" value="TreeGrafter"/>
</dbReference>
<evidence type="ECO:0000256" key="2">
    <source>
        <dbReference type="ARBA" id="ARBA00004906"/>
    </source>
</evidence>
<dbReference type="Proteomes" id="UP000472271">
    <property type="component" value="Chromosome 8"/>
</dbReference>
<feature type="region of interest" description="Disordered" evidence="17">
    <location>
        <begin position="280"/>
        <end position="312"/>
    </location>
</feature>
<dbReference type="RefSeq" id="XP_029996238.1">
    <property type="nucleotide sequence ID" value="XM_030140378.1"/>
</dbReference>
<sequence>MAEAGAHLTSTTMDELPSIFEVLAQESLMEAVKPALRHAVKVLAESNPSRFGFLWRRFDELYLLLDLLLQNHFLSRFSASFSENFYGLKRIPGSGPGPVPLGLRGTSHWRSLLLLCLVPYLRAKLEATLARQRDEEDFSIRLAQTGTQRLYRAAVAAYPYVGSAWRVLVFCQQLLFVFGATRTHSPLLWLARVKLARLNAQDIRDLELRSSRRTEAPDGSLVQRAWYLMSQAARGVAVSLSASLSLGVFFLQFLEWWYSSDNQSTVKTLTSLPIPPPPLHLQPDHIQPSSASTSANQNAEALPSTDGPASEHASSYVRTCPLCRRPRSNSTVLSTSGLVFCYRCVYLYVKAKRRCPVTGYPTELQHLIKIYSPDS</sequence>
<evidence type="ECO:0000256" key="10">
    <source>
        <dbReference type="ARBA" id="ARBA00022927"/>
    </source>
</evidence>
<evidence type="ECO:0000256" key="6">
    <source>
        <dbReference type="ARBA" id="ARBA00022692"/>
    </source>
</evidence>
<keyword evidence="20" id="KW-1185">Reference proteome</keyword>
<dbReference type="PIRSF" id="PIRSF038074">
    <property type="entry name" value="Peroxisome_assembly_p12"/>
    <property type="match status" value="1"/>
</dbReference>
<evidence type="ECO:0000256" key="3">
    <source>
        <dbReference type="ARBA" id="ARBA00008704"/>
    </source>
</evidence>
<dbReference type="GO" id="GO:0004842">
    <property type="term" value="F:ubiquitin-protein transferase activity"/>
    <property type="evidence" value="ECO:0007669"/>
    <property type="project" value="TreeGrafter"/>
</dbReference>
<dbReference type="GO" id="GO:0005778">
    <property type="term" value="C:peroxisomal membrane"/>
    <property type="evidence" value="ECO:0007669"/>
    <property type="project" value="UniProtKB-SubCell"/>
</dbReference>
<dbReference type="PANTHER" id="PTHR12888:SF0">
    <property type="entry name" value="PEROXISOME ASSEMBLY PROTEIN 12"/>
    <property type="match status" value="1"/>
</dbReference>
<dbReference type="GO" id="GO:0016558">
    <property type="term" value="P:protein import into peroxisome matrix"/>
    <property type="evidence" value="ECO:0007669"/>
    <property type="project" value="UniProtKB-UniRule"/>
</dbReference>
<feature type="domain" description="Pex N-terminal" evidence="18">
    <location>
        <begin position="25"/>
        <end position="260"/>
    </location>
</feature>
<keyword evidence="7" id="KW-0479">Metal-binding</keyword>
<dbReference type="GO" id="GO:1990429">
    <property type="term" value="C:peroxisomal importomer complex"/>
    <property type="evidence" value="ECO:0007669"/>
    <property type="project" value="TreeGrafter"/>
</dbReference>